<feature type="chain" id="PRO_5034461411" evidence="2">
    <location>
        <begin position="21"/>
        <end position="389"/>
    </location>
</feature>
<proteinExistence type="predicted"/>
<evidence type="ECO:0000313" key="3">
    <source>
        <dbReference type="EMBL" id="OCL08518.1"/>
    </source>
</evidence>
<evidence type="ECO:0000256" key="1">
    <source>
        <dbReference type="SAM" id="MobiDB-lite"/>
    </source>
</evidence>
<feature type="region of interest" description="Disordered" evidence="1">
    <location>
        <begin position="340"/>
        <end position="359"/>
    </location>
</feature>
<gene>
    <name evidence="3" type="ORF">AOQ84DRAFT_439525</name>
</gene>
<reference evidence="3 4" key="1">
    <citation type="journal article" date="2016" name="Nat. Commun.">
        <title>Ectomycorrhizal ecology is imprinted in the genome of the dominant symbiotic fungus Cenococcum geophilum.</title>
        <authorList>
            <consortium name="DOE Joint Genome Institute"/>
            <person name="Peter M."/>
            <person name="Kohler A."/>
            <person name="Ohm R.A."/>
            <person name="Kuo A."/>
            <person name="Krutzmann J."/>
            <person name="Morin E."/>
            <person name="Arend M."/>
            <person name="Barry K.W."/>
            <person name="Binder M."/>
            <person name="Choi C."/>
            <person name="Clum A."/>
            <person name="Copeland A."/>
            <person name="Grisel N."/>
            <person name="Haridas S."/>
            <person name="Kipfer T."/>
            <person name="LaButti K."/>
            <person name="Lindquist E."/>
            <person name="Lipzen A."/>
            <person name="Maire R."/>
            <person name="Meier B."/>
            <person name="Mihaltcheva S."/>
            <person name="Molinier V."/>
            <person name="Murat C."/>
            <person name="Poggeler S."/>
            <person name="Quandt C.A."/>
            <person name="Sperisen C."/>
            <person name="Tritt A."/>
            <person name="Tisserant E."/>
            <person name="Crous P.W."/>
            <person name="Henrissat B."/>
            <person name="Nehls U."/>
            <person name="Egli S."/>
            <person name="Spatafora J.W."/>
            <person name="Grigoriev I.V."/>
            <person name="Martin F.M."/>
        </authorList>
    </citation>
    <scope>NUCLEOTIDE SEQUENCE [LARGE SCALE GENOMIC DNA]</scope>
    <source>
        <strain evidence="3 4">CBS 207.34</strain>
    </source>
</reference>
<keyword evidence="2" id="KW-0732">Signal</keyword>
<keyword evidence="4" id="KW-1185">Reference proteome</keyword>
<name>A0A8E2F240_9PEZI</name>
<evidence type="ECO:0000256" key="2">
    <source>
        <dbReference type="SAM" id="SignalP"/>
    </source>
</evidence>
<dbReference type="EMBL" id="KV749640">
    <property type="protein sequence ID" value="OCL08518.1"/>
    <property type="molecule type" value="Genomic_DNA"/>
</dbReference>
<protein>
    <submittedName>
        <fullName evidence="3">Uncharacterized protein</fullName>
    </submittedName>
</protein>
<dbReference type="OrthoDB" id="4142625at2759"/>
<evidence type="ECO:0000313" key="4">
    <source>
        <dbReference type="Proteomes" id="UP000250140"/>
    </source>
</evidence>
<accession>A0A8E2F240</accession>
<dbReference type="AlphaFoldDB" id="A0A8E2F240"/>
<organism evidence="3 4">
    <name type="scientific">Glonium stellatum</name>
    <dbReference type="NCBI Taxonomy" id="574774"/>
    <lineage>
        <taxon>Eukaryota</taxon>
        <taxon>Fungi</taxon>
        <taxon>Dikarya</taxon>
        <taxon>Ascomycota</taxon>
        <taxon>Pezizomycotina</taxon>
        <taxon>Dothideomycetes</taxon>
        <taxon>Pleosporomycetidae</taxon>
        <taxon>Gloniales</taxon>
        <taxon>Gloniaceae</taxon>
        <taxon>Glonium</taxon>
    </lineage>
</organism>
<dbReference type="Proteomes" id="UP000250140">
    <property type="component" value="Unassembled WGS sequence"/>
</dbReference>
<sequence length="389" mass="41464">MRHGFVAFGVVFALSAGIQAQSNTTSLKAQFFPEYNSSRVQISYGPFTAPSSTDNNGMQDFVVRNVAKPCSSCLITFIEAGLQYPNGTYANSNTGMWLHHTVLFNENQTDTVCPTNPSRFFASGNERTPINICVNGTQKAGYFLNETDQIAILVELMNETVEPRDAVVTITFEYIPTVPSGFNLAAPVWLDIGNCTNSDMPAQANTTFEYSSAPWTSDITGQILDTAGHIHDGGTYIEVLQNNKMICNCSAAYGQTPGYIETTPMNMSMMNMNMGMDMVHISSITSCFNDGTLKKGDTLGVTAHYNTSEYAPMMDNDGSLSPIMGISLLYVAIGGNSSTTPSASSTTSGSPSSTTVGASHTATNAASRLSGAEITGLGAVLGLWILFGV</sequence>
<feature type="signal peptide" evidence="2">
    <location>
        <begin position="1"/>
        <end position="20"/>
    </location>
</feature>